<protein>
    <submittedName>
        <fullName evidence="1">Conserved domain protein</fullName>
    </submittedName>
</protein>
<dbReference type="STRING" id="1035188.HMPREF9952_1372"/>
<comment type="caution">
    <text evidence="1">The sequence shown here is derived from an EMBL/GenBank/DDBJ whole genome shotgun (WGS) entry which is preliminary data.</text>
</comment>
<accession>F9QB31</accession>
<dbReference type="AlphaFoldDB" id="F9QB31"/>
<organism evidence="1 2">
    <name type="scientific">Haemophilus pittmaniae HK 85</name>
    <dbReference type="NCBI Taxonomy" id="1035188"/>
    <lineage>
        <taxon>Bacteria</taxon>
        <taxon>Pseudomonadati</taxon>
        <taxon>Pseudomonadota</taxon>
        <taxon>Gammaproteobacteria</taxon>
        <taxon>Pasteurellales</taxon>
        <taxon>Pasteurellaceae</taxon>
        <taxon>Haemophilus</taxon>
    </lineage>
</organism>
<dbReference type="EMBL" id="AFUV01000020">
    <property type="protein sequence ID" value="EGV05106.1"/>
    <property type="molecule type" value="Genomic_DNA"/>
</dbReference>
<dbReference type="RefSeq" id="WP_007243230.1">
    <property type="nucleotide sequence ID" value="NZ_AFUV01000020.1"/>
</dbReference>
<gene>
    <name evidence="1" type="ORF">HMPREF9952_1372</name>
</gene>
<dbReference type="Proteomes" id="UP000006235">
    <property type="component" value="Unassembled WGS sequence"/>
</dbReference>
<proteinExistence type="predicted"/>
<name>F9QB31_9PAST</name>
<evidence type="ECO:0000313" key="1">
    <source>
        <dbReference type="EMBL" id="EGV05106.1"/>
    </source>
</evidence>
<sequence length="49" mass="5343">MYKLPENAPTRIAIIKAIDNGKSIKTIIAGVDKSNSKVVLLPVRIPNKN</sequence>
<evidence type="ECO:0000313" key="2">
    <source>
        <dbReference type="Proteomes" id="UP000006235"/>
    </source>
</evidence>
<reference evidence="1 2" key="1">
    <citation type="submission" date="2011-07" db="EMBL/GenBank/DDBJ databases">
        <authorList>
            <person name="Harkins D.M."/>
            <person name="Madupu R."/>
            <person name="Durkin A.S."/>
            <person name="Torralba M."/>
            <person name="Methe B."/>
            <person name="Sutton G.G."/>
            <person name="Nelson K.E."/>
        </authorList>
    </citation>
    <scope>NUCLEOTIDE SEQUENCE [LARGE SCALE GENOMIC DNA]</scope>
    <source>
        <strain evidence="1 2">HK 85</strain>
    </source>
</reference>